<dbReference type="Pfam" id="PF00082">
    <property type="entry name" value="Peptidase_S8"/>
    <property type="match status" value="1"/>
</dbReference>
<evidence type="ECO:0000256" key="4">
    <source>
        <dbReference type="ARBA" id="ARBA00022670"/>
    </source>
</evidence>
<dbReference type="OrthoDB" id="9790784at2"/>
<organism evidence="14 15">
    <name type="scientific">Zafaria cholistanensis</name>
    <dbReference type="NCBI Taxonomy" id="1682741"/>
    <lineage>
        <taxon>Bacteria</taxon>
        <taxon>Bacillati</taxon>
        <taxon>Actinomycetota</taxon>
        <taxon>Actinomycetes</taxon>
        <taxon>Micrococcales</taxon>
        <taxon>Micrococcaceae</taxon>
        <taxon>Zafaria</taxon>
    </lineage>
</organism>
<dbReference type="InterPro" id="IPR034176">
    <property type="entry name" value="Peptidases_S8_13"/>
</dbReference>
<keyword evidence="3" id="KW-0964">Secreted</keyword>
<dbReference type="Gene3D" id="2.60.40.2700">
    <property type="match status" value="3"/>
</dbReference>
<evidence type="ECO:0000256" key="11">
    <source>
        <dbReference type="SAM" id="MobiDB-lite"/>
    </source>
</evidence>
<comment type="caution">
    <text evidence="14">The sequence shown here is derived from an EMBL/GenBank/DDBJ whole genome shotgun (WGS) entry which is preliminary data.</text>
</comment>
<evidence type="ECO:0000256" key="6">
    <source>
        <dbReference type="ARBA" id="ARBA00022801"/>
    </source>
</evidence>
<evidence type="ECO:0000313" key="14">
    <source>
        <dbReference type="EMBL" id="GER22787.1"/>
    </source>
</evidence>
<feature type="signal peptide" evidence="12">
    <location>
        <begin position="1"/>
        <end position="32"/>
    </location>
</feature>
<dbReference type="InterPro" id="IPR015500">
    <property type="entry name" value="Peptidase_S8_subtilisin-rel"/>
</dbReference>
<feature type="region of interest" description="Disordered" evidence="11">
    <location>
        <begin position="211"/>
        <end position="252"/>
    </location>
</feature>
<evidence type="ECO:0000256" key="8">
    <source>
        <dbReference type="ARBA" id="ARBA00023145"/>
    </source>
</evidence>
<dbReference type="PROSITE" id="PS00137">
    <property type="entry name" value="SUBTILASE_HIS"/>
    <property type="match status" value="1"/>
</dbReference>
<keyword evidence="4 9" id="KW-0645">Protease</keyword>
<dbReference type="EMBL" id="BKDJ01000005">
    <property type="protein sequence ID" value="GER22787.1"/>
    <property type="molecule type" value="Genomic_DNA"/>
</dbReference>
<dbReference type="FunFam" id="3.40.50.200:FF:000022">
    <property type="entry name" value="Extracellular protease"/>
    <property type="match status" value="1"/>
</dbReference>
<dbReference type="InterPro" id="IPR006311">
    <property type="entry name" value="TAT_signal"/>
</dbReference>
<feature type="compositionally biased region" description="Low complexity" evidence="11">
    <location>
        <begin position="29"/>
        <end position="39"/>
    </location>
</feature>
<feature type="compositionally biased region" description="Basic and acidic residues" evidence="11">
    <location>
        <begin position="218"/>
        <end position="228"/>
    </location>
</feature>
<reference evidence="14 15" key="1">
    <citation type="submission" date="2019-09" db="EMBL/GenBank/DDBJ databases">
        <title>Arthrobacter zafarii sp. nov., a moderately thermotolerant and halotolerant actinobacterium isolated from Cholistan desert soil of Pakistan.</title>
        <authorList>
            <person name="Amin A."/>
            <person name="Ahmed I."/>
            <person name="Khalid N."/>
            <person name="Schumann P."/>
            <person name="Busse H.J."/>
            <person name="Khan I.U."/>
            <person name="Li S."/>
            <person name="Li W.J."/>
        </authorList>
    </citation>
    <scope>NUCLEOTIDE SEQUENCE [LARGE SCALE GENOMIC DNA]</scope>
    <source>
        <strain evidence="14 15">NCCP-1664</strain>
    </source>
</reference>
<feature type="domain" description="Peptidase S8/S53" evidence="13">
    <location>
        <begin position="178"/>
        <end position="487"/>
    </location>
</feature>
<proteinExistence type="inferred from homology"/>
<dbReference type="PRINTS" id="PR00723">
    <property type="entry name" value="SUBTILISIN"/>
</dbReference>
<sequence length="775" mass="77847">MPLLRSRVLSATASLAAAVLLGTTVAATPASAASQNATSRDATSQSAGTGTPEAAAVDRFIVKFADGAGRRAAERADAYEEPAEGLSTEVQEVRSTATGARVVTTDRELDAAEAADLVAELEADPAIEYAEPDLILRPAAASPNDTYYGYQWNFTDPDAGSYAFAGMNVPAAWDVSRGRGMVVAVVDTGITTHGDLNANVLPGYDMISQSGVSGDTVNPRDGDGRDADPSDEGDWYAQDECGTDTGSSASSWHGTHVAGTIAAVTGNGLGVAGVAPEAAIVPVRALGSCGGYASDISDAIIWAAGGTVRDERNNPLPANGHRAHVINLSLGGYGECSATLQGAVDAAVTAGSVVVAAAGNESMDVRYSTPANCGHVVAVAASGPDGSLAGYSNFGESIDVTAPGGTFDAGAAGGILSTTNFGDTVPQDGGDGYSYAEGTSSAAPHVSGVVALLLAAHPSMTPAEVEARLEETARPLSRACAEGCGAGLVNAAAALGSASGGEPDPAVVAGTPAIDDATPAVGQMLTAQAGNGWSPSGLTFAYQWKRDGTPIPDATGSTYTPTPEDLATALSVTVTGHPAGTPGAFASATSAATAAVAEGTLAGSIPTVGGTRKVGSTLRASSGTWTTGTTLAYQWYRSGTAISGATKSAYGLAGADAGHRITVKVTGTRTGYTRLSRTSAATTAIAKGTLRAGTPTISGTAKVGSRLTAKAGTWTTGTRLTYQWYRSGTKIKGATKSVYRLVAADRKDTIKVRVTGAKAGYTTAYRYSKATARTR</sequence>
<evidence type="ECO:0000256" key="10">
    <source>
        <dbReference type="RuleBase" id="RU003355"/>
    </source>
</evidence>
<keyword evidence="5 12" id="KW-0732">Signal</keyword>
<dbReference type="PROSITE" id="PS51318">
    <property type="entry name" value="TAT"/>
    <property type="match status" value="1"/>
</dbReference>
<evidence type="ECO:0000256" key="7">
    <source>
        <dbReference type="ARBA" id="ARBA00022825"/>
    </source>
</evidence>
<dbReference type="PANTHER" id="PTHR43806:SF11">
    <property type="entry name" value="CEREVISIN-RELATED"/>
    <property type="match status" value="1"/>
</dbReference>
<evidence type="ECO:0000256" key="12">
    <source>
        <dbReference type="SAM" id="SignalP"/>
    </source>
</evidence>
<dbReference type="AlphaFoldDB" id="A0A5A7NS51"/>
<dbReference type="PROSITE" id="PS00136">
    <property type="entry name" value="SUBTILASE_ASP"/>
    <property type="match status" value="1"/>
</dbReference>
<dbReference type="InterPro" id="IPR023828">
    <property type="entry name" value="Peptidase_S8_Ser-AS"/>
</dbReference>
<comment type="similarity">
    <text evidence="2 9 10">Belongs to the peptidase S8 family.</text>
</comment>
<evidence type="ECO:0000256" key="9">
    <source>
        <dbReference type="PROSITE-ProRule" id="PRU01240"/>
    </source>
</evidence>
<dbReference type="GO" id="GO:0006508">
    <property type="term" value="P:proteolysis"/>
    <property type="evidence" value="ECO:0007669"/>
    <property type="project" value="UniProtKB-KW"/>
</dbReference>
<evidence type="ECO:0000256" key="2">
    <source>
        <dbReference type="ARBA" id="ARBA00011073"/>
    </source>
</evidence>
<feature type="region of interest" description="Disordered" evidence="11">
    <location>
        <begin position="29"/>
        <end position="51"/>
    </location>
</feature>
<accession>A0A5A7NS51</accession>
<name>A0A5A7NS51_9MICC</name>
<dbReference type="PROSITE" id="PS00138">
    <property type="entry name" value="SUBTILASE_SER"/>
    <property type="match status" value="1"/>
</dbReference>
<dbReference type="InterPro" id="IPR023827">
    <property type="entry name" value="Peptidase_S8_Asp-AS"/>
</dbReference>
<gene>
    <name evidence="14" type="ORF">NCCP1664_12840</name>
</gene>
<dbReference type="InterPro" id="IPR050131">
    <property type="entry name" value="Peptidase_S8_subtilisin-like"/>
</dbReference>
<dbReference type="Proteomes" id="UP000325307">
    <property type="component" value="Unassembled WGS sequence"/>
</dbReference>
<dbReference type="InterPro" id="IPR022398">
    <property type="entry name" value="Peptidase_S8_His-AS"/>
</dbReference>
<feature type="chain" id="PRO_5022959440" description="Peptidase S8/S53 domain-containing protein" evidence="12">
    <location>
        <begin position="33"/>
        <end position="775"/>
    </location>
</feature>
<feature type="active site" description="Charge relay system" evidence="9">
    <location>
        <position position="187"/>
    </location>
</feature>
<dbReference type="CDD" id="cd07496">
    <property type="entry name" value="Peptidases_S8_13"/>
    <property type="match status" value="1"/>
</dbReference>
<keyword evidence="6 9" id="KW-0378">Hydrolase</keyword>
<evidence type="ECO:0000256" key="3">
    <source>
        <dbReference type="ARBA" id="ARBA00022525"/>
    </source>
</evidence>
<feature type="active site" description="Charge relay system" evidence="9">
    <location>
        <position position="253"/>
    </location>
</feature>
<dbReference type="GO" id="GO:0005576">
    <property type="term" value="C:extracellular region"/>
    <property type="evidence" value="ECO:0007669"/>
    <property type="project" value="UniProtKB-SubCell"/>
</dbReference>
<dbReference type="SUPFAM" id="SSF52743">
    <property type="entry name" value="Subtilisin-like"/>
    <property type="match status" value="1"/>
</dbReference>
<protein>
    <recommendedName>
        <fullName evidence="13">Peptidase S8/S53 domain-containing protein</fullName>
    </recommendedName>
</protein>
<dbReference type="InterPro" id="IPR036852">
    <property type="entry name" value="Peptidase_S8/S53_dom_sf"/>
</dbReference>
<feature type="active site" description="Charge relay system" evidence="9">
    <location>
        <position position="440"/>
    </location>
</feature>
<keyword evidence="8" id="KW-0865">Zymogen</keyword>
<dbReference type="PROSITE" id="PS51892">
    <property type="entry name" value="SUBTILASE"/>
    <property type="match status" value="1"/>
</dbReference>
<evidence type="ECO:0000256" key="5">
    <source>
        <dbReference type="ARBA" id="ARBA00022729"/>
    </source>
</evidence>
<feature type="compositionally biased region" description="Polar residues" evidence="11">
    <location>
        <begin position="40"/>
        <end position="49"/>
    </location>
</feature>
<evidence type="ECO:0000313" key="15">
    <source>
        <dbReference type="Proteomes" id="UP000325307"/>
    </source>
</evidence>
<dbReference type="PANTHER" id="PTHR43806">
    <property type="entry name" value="PEPTIDASE S8"/>
    <property type="match status" value="1"/>
</dbReference>
<keyword evidence="7 9" id="KW-0720">Serine protease</keyword>
<dbReference type="Gene3D" id="3.40.50.200">
    <property type="entry name" value="Peptidase S8/S53 domain"/>
    <property type="match status" value="1"/>
</dbReference>
<evidence type="ECO:0000259" key="13">
    <source>
        <dbReference type="Pfam" id="PF00082"/>
    </source>
</evidence>
<dbReference type="GO" id="GO:0004252">
    <property type="term" value="F:serine-type endopeptidase activity"/>
    <property type="evidence" value="ECO:0007669"/>
    <property type="project" value="UniProtKB-UniRule"/>
</dbReference>
<keyword evidence="15" id="KW-1185">Reference proteome</keyword>
<dbReference type="RefSeq" id="WP_149956412.1">
    <property type="nucleotide sequence ID" value="NZ_BKDJ01000005.1"/>
</dbReference>
<evidence type="ECO:0000256" key="1">
    <source>
        <dbReference type="ARBA" id="ARBA00004613"/>
    </source>
</evidence>
<dbReference type="InterPro" id="IPR000209">
    <property type="entry name" value="Peptidase_S8/S53_dom"/>
</dbReference>
<comment type="subcellular location">
    <subcellularLocation>
        <location evidence="1">Secreted</location>
    </subcellularLocation>
</comment>